<evidence type="ECO:0000313" key="3">
    <source>
        <dbReference type="Proteomes" id="UP000030671"/>
    </source>
</evidence>
<dbReference type="GO" id="GO:0016872">
    <property type="term" value="F:intramolecular lyase activity"/>
    <property type="evidence" value="ECO:0007669"/>
    <property type="project" value="InterPro"/>
</dbReference>
<dbReference type="SUPFAM" id="SSF54626">
    <property type="entry name" value="Chalcone isomerase"/>
    <property type="match status" value="1"/>
</dbReference>
<name>W4KR57_HETIT</name>
<proteinExistence type="predicted"/>
<dbReference type="InParanoid" id="W4KR57"/>
<dbReference type="Pfam" id="PF16035">
    <property type="entry name" value="Chalcone_2"/>
    <property type="match status" value="2"/>
</dbReference>
<dbReference type="RefSeq" id="XP_009541451.1">
    <property type="nucleotide sequence ID" value="XM_009543156.1"/>
</dbReference>
<evidence type="ECO:0000313" key="2">
    <source>
        <dbReference type="EMBL" id="ETW87561.1"/>
    </source>
</evidence>
<dbReference type="STRING" id="747525.W4KR57"/>
<dbReference type="OrthoDB" id="18193at2759"/>
<dbReference type="AlphaFoldDB" id="W4KR57"/>
<feature type="domain" description="Chalcone isomerase" evidence="1">
    <location>
        <begin position="23"/>
        <end position="51"/>
    </location>
</feature>
<feature type="non-terminal residue" evidence="2">
    <location>
        <position position="1"/>
    </location>
</feature>
<dbReference type="PANTHER" id="PTHR47284">
    <property type="entry name" value="FATTY-ACID-BINDING PROTEIN 2"/>
    <property type="match status" value="1"/>
</dbReference>
<dbReference type="eggNOG" id="ENOG502S68K">
    <property type="taxonomic scope" value="Eukaryota"/>
</dbReference>
<dbReference type="PANTHER" id="PTHR47284:SF3">
    <property type="entry name" value="FATTY-ACID-BINDING PROTEIN 2"/>
    <property type="match status" value="1"/>
</dbReference>
<dbReference type="KEGG" id="hir:HETIRDRAFT_306171"/>
<protein>
    <recommendedName>
        <fullName evidence="1">Chalcone isomerase domain-containing protein</fullName>
    </recommendedName>
</protein>
<dbReference type="Gene3D" id="3.50.70.10">
    <property type="match status" value="1"/>
</dbReference>
<sequence length="202" mass="22244">VDPDTSITFPTTLRIPSKVPMPTFSLIGVGVRTVSFLKIKVYSVGFYADLSNPNLNIPKSATPQEKIEHIIHNTACVIRIIPTRNTSYTHLRDAFIRSLNARQQLAHQRGTLSSEEQLSVQSPIGKLKTIFPNAPLLKHTPLDLLLAPPDPAGHRTLIVRDLGAIQNDWVAQEVMLAYFEGDGNSPALKKSVVQKLADFGTD</sequence>
<keyword evidence="3" id="KW-1185">Reference proteome</keyword>
<dbReference type="Proteomes" id="UP000030671">
    <property type="component" value="Unassembled WGS sequence"/>
</dbReference>
<dbReference type="GeneID" id="20669385"/>
<feature type="domain" description="Chalcone isomerase" evidence="1">
    <location>
        <begin position="66"/>
        <end position="193"/>
    </location>
</feature>
<accession>W4KR57</accession>
<reference evidence="2 3" key="1">
    <citation type="journal article" date="2012" name="New Phytol.">
        <title>Insight into trade-off between wood decay and parasitism from the genome of a fungal forest pathogen.</title>
        <authorList>
            <person name="Olson A."/>
            <person name="Aerts A."/>
            <person name="Asiegbu F."/>
            <person name="Belbahri L."/>
            <person name="Bouzid O."/>
            <person name="Broberg A."/>
            <person name="Canback B."/>
            <person name="Coutinho P.M."/>
            <person name="Cullen D."/>
            <person name="Dalman K."/>
            <person name="Deflorio G."/>
            <person name="van Diepen L.T."/>
            <person name="Dunand C."/>
            <person name="Duplessis S."/>
            <person name="Durling M."/>
            <person name="Gonthier P."/>
            <person name="Grimwood J."/>
            <person name="Fossdal C.G."/>
            <person name="Hansson D."/>
            <person name="Henrissat B."/>
            <person name="Hietala A."/>
            <person name="Himmelstrand K."/>
            <person name="Hoffmeister D."/>
            <person name="Hogberg N."/>
            <person name="James T.Y."/>
            <person name="Karlsson M."/>
            <person name="Kohler A."/>
            <person name="Kues U."/>
            <person name="Lee Y.H."/>
            <person name="Lin Y.C."/>
            <person name="Lind M."/>
            <person name="Lindquist E."/>
            <person name="Lombard V."/>
            <person name="Lucas S."/>
            <person name="Lunden K."/>
            <person name="Morin E."/>
            <person name="Murat C."/>
            <person name="Park J."/>
            <person name="Raffaello T."/>
            <person name="Rouze P."/>
            <person name="Salamov A."/>
            <person name="Schmutz J."/>
            <person name="Solheim H."/>
            <person name="Stahlberg J."/>
            <person name="Velez H."/>
            <person name="de Vries R.P."/>
            <person name="Wiebenga A."/>
            <person name="Woodward S."/>
            <person name="Yakovlev I."/>
            <person name="Garbelotto M."/>
            <person name="Martin F."/>
            <person name="Grigoriev I.V."/>
            <person name="Stenlid J."/>
        </authorList>
    </citation>
    <scope>NUCLEOTIDE SEQUENCE [LARGE SCALE GENOMIC DNA]</scope>
    <source>
        <strain evidence="2 3">TC 32-1</strain>
    </source>
</reference>
<dbReference type="InterPro" id="IPR016087">
    <property type="entry name" value="Chalcone_isomerase"/>
</dbReference>
<dbReference type="InterPro" id="IPR016088">
    <property type="entry name" value="Chalcone_isomerase_3-sand"/>
</dbReference>
<dbReference type="EMBL" id="KI925454">
    <property type="protein sequence ID" value="ETW87561.1"/>
    <property type="molecule type" value="Genomic_DNA"/>
</dbReference>
<dbReference type="InterPro" id="IPR036298">
    <property type="entry name" value="Chalcone_isomerase_sf"/>
</dbReference>
<organism evidence="2 3">
    <name type="scientific">Heterobasidion irregulare (strain TC 32-1)</name>
    <dbReference type="NCBI Taxonomy" id="747525"/>
    <lineage>
        <taxon>Eukaryota</taxon>
        <taxon>Fungi</taxon>
        <taxon>Dikarya</taxon>
        <taxon>Basidiomycota</taxon>
        <taxon>Agaricomycotina</taxon>
        <taxon>Agaricomycetes</taxon>
        <taxon>Russulales</taxon>
        <taxon>Bondarzewiaceae</taxon>
        <taxon>Heterobasidion</taxon>
        <taxon>Heterobasidion annosum species complex</taxon>
    </lineage>
</organism>
<evidence type="ECO:0000259" key="1">
    <source>
        <dbReference type="Pfam" id="PF16035"/>
    </source>
</evidence>
<dbReference type="HOGENOM" id="CLU_038840_2_0_1"/>
<gene>
    <name evidence="2" type="ORF">HETIRDRAFT_306171</name>
</gene>